<dbReference type="Gene3D" id="2.130.10.10">
    <property type="entry name" value="YVTN repeat-like/Quinoprotein amine dehydrogenase"/>
    <property type="match status" value="2"/>
</dbReference>
<dbReference type="AlphaFoldDB" id="A0AAJ7XHE8"/>
<evidence type="ECO:0000256" key="6">
    <source>
        <dbReference type="SAM" id="MobiDB-lite"/>
    </source>
</evidence>
<dbReference type="GO" id="GO:0015030">
    <property type="term" value="C:Cajal body"/>
    <property type="evidence" value="ECO:0007669"/>
    <property type="project" value="TreeGrafter"/>
</dbReference>
<reference evidence="8" key="1">
    <citation type="submission" date="2025-08" db="UniProtKB">
        <authorList>
            <consortium name="RefSeq"/>
        </authorList>
    </citation>
    <scope>IDENTIFICATION</scope>
    <source>
        <tissue evidence="8">Sperm</tissue>
    </source>
</reference>
<dbReference type="PANTHER" id="PTHR13211">
    <property type="entry name" value="TELOMERASE CAJAL BODY PROTEIN 1"/>
    <property type="match status" value="1"/>
</dbReference>
<feature type="compositionally biased region" description="Basic and acidic residues" evidence="6">
    <location>
        <begin position="196"/>
        <end position="208"/>
    </location>
</feature>
<evidence type="ECO:0000256" key="5">
    <source>
        <dbReference type="PROSITE-ProRule" id="PRU00221"/>
    </source>
</evidence>
<protein>
    <recommendedName>
        <fullName evidence="2">Telomerase Cajal body protein 1</fullName>
    </recommendedName>
    <alternativeName>
        <fullName evidence="3">WD repeat-containing protein 79</fullName>
    </alternativeName>
</protein>
<dbReference type="InterPro" id="IPR036322">
    <property type="entry name" value="WD40_repeat_dom_sf"/>
</dbReference>
<feature type="compositionally biased region" description="Polar residues" evidence="6">
    <location>
        <begin position="47"/>
        <end position="56"/>
    </location>
</feature>
<feature type="repeat" description="WD" evidence="5">
    <location>
        <begin position="523"/>
        <end position="558"/>
    </location>
</feature>
<dbReference type="RefSeq" id="XP_032834546.1">
    <property type="nucleotide sequence ID" value="XM_032978655.1"/>
</dbReference>
<evidence type="ECO:0000256" key="4">
    <source>
        <dbReference type="ARBA" id="ARBA00046543"/>
    </source>
</evidence>
<dbReference type="Pfam" id="PF00400">
    <property type="entry name" value="WD40"/>
    <property type="match status" value="3"/>
</dbReference>
<dbReference type="KEGG" id="pmrn:116956815"/>
<feature type="compositionally biased region" description="Low complexity" evidence="6">
    <location>
        <begin position="134"/>
        <end position="147"/>
    </location>
</feature>
<organism evidence="7 8">
    <name type="scientific">Petromyzon marinus</name>
    <name type="common">Sea lamprey</name>
    <dbReference type="NCBI Taxonomy" id="7757"/>
    <lineage>
        <taxon>Eukaryota</taxon>
        <taxon>Metazoa</taxon>
        <taxon>Chordata</taxon>
        <taxon>Craniata</taxon>
        <taxon>Vertebrata</taxon>
        <taxon>Cyclostomata</taxon>
        <taxon>Hyperoartia</taxon>
        <taxon>Petromyzontiformes</taxon>
        <taxon>Petromyzontidae</taxon>
        <taxon>Petromyzon</taxon>
    </lineage>
</organism>
<feature type="compositionally biased region" description="Polar residues" evidence="6">
    <location>
        <begin position="25"/>
        <end position="34"/>
    </location>
</feature>
<dbReference type="GO" id="GO:0030576">
    <property type="term" value="P:Cajal body organization"/>
    <property type="evidence" value="ECO:0007669"/>
    <property type="project" value="TreeGrafter"/>
</dbReference>
<dbReference type="InterPro" id="IPR051150">
    <property type="entry name" value="SWT21/TCAB1_mRNA_Telomere"/>
</dbReference>
<feature type="compositionally biased region" description="Basic and acidic residues" evidence="6">
    <location>
        <begin position="1"/>
        <end position="14"/>
    </location>
</feature>
<evidence type="ECO:0000313" key="8">
    <source>
        <dbReference type="RefSeq" id="XP_032834546.1"/>
    </source>
</evidence>
<keyword evidence="5" id="KW-0853">WD repeat</keyword>
<evidence type="ECO:0000256" key="2">
    <source>
        <dbReference type="ARBA" id="ARBA00040657"/>
    </source>
</evidence>
<feature type="compositionally biased region" description="Polar residues" evidence="6">
    <location>
        <begin position="68"/>
        <end position="78"/>
    </location>
</feature>
<dbReference type="InterPro" id="IPR001680">
    <property type="entry name" value="WD40_rpt"/>
</dbReference>
<dbReference type="SUPFAM" id="SSF50978">
    <property type="entry name" value="WD40 repeat-like"/>
    <property type="match status" value="1"/>
</dbReference>
<comment type="subunit">
    <text evidence="4">Component of the telomerase holoenzyme complex composed of one molecule of TERT, one molecule of WRAP53/TCAB1, two molecules of H/ACA ribonucleoprotein complex subunits DKC1, NOP10, NHP2 and GAR1, and a telomerase RNA template component (TERC). The telomerase holoenzyme complex is associated with TEP1, SMG6/EST1A and POT1. Interacts with the chaperonin-containing T-complex (TRiC) complex; which mediates the folding of WRAP53/TCAB1. Interacts with COIL. Interacts with SMN1. Interacts with RNF8. Interacts with histone H2AX.</text>
</comment>
<evidence type="ECO:0000256" key="1">
    <source>
        <dbReference type="ARBA" id="ARBA00038279"/>
    </source>
</evidence>
<gene>
    <name evidence="8" type="primary">WRAP53</name>
</gene>
<feature type="compositionally biased region" description="Polar residues" evidence="6">
    <location>
        <begin position="113"/>
        <end position="122"/>
    </location>
</feature>
<accession>A0AAJ7XHE8</accession>
<feature type="region of interest" description="Disordered" evidence="6">
    <location>
        <begin position="1"/>
        <end position="298"/>
    </location>
</feature>
<dbReference type="PANTHER" id="PTHR13211:SF0">
    <property type="entry name" value="TELOMERASE CAJAL BODY PROTEIN 1"/>
    <property type="match status" value="1"/>
</dbReference>
<evidence type="ECO:0000313" key="7">
    <source>
        <dbReference type="Proteomes" id="UP001318040"/>
    </source>
</evidence>
<dbReference type="PROSITE" id="PS50082">
    <property type="entry name" value="WD_REPEATS_2"/>
    <property type="match status" value="1"/>
</dbReference>
<proteinExistence type="inferred from homology"/>
<feature type="region of interest" description="Disordered" evidence="6">
    <location>
        <begin position="641"/>
        <end position="680"/>
    </location>
</feature>
<dbReference type="GO" id="GO:0003723">
    <property type="term" value="F:RNA binding"/>
    <property type="evidence" value="ECO:0007669"/>
    <property type="project" value="TreeGrafter"/>
</dbReference>
<name>A0AAJ7XHE8_PETMA</name>
<dbReference type="SMART" id="SM00320">
    <property type="entry name" value="WD40"/>
    <property type="match status" value="6"/>
</dbReference>
<evidence type="ECO:0000256" key="3">
    <source>
        <dbReference type="ARBA" id="ARBA00041558"/>
    </source>
</evidence>
<dbReference type="Proteomes" id="UP001318040">
    <property type="component" value="Chromosome 67"/>
</dbReference>
<dbReference type="InterPro" id="IPR015943">
    <property type="entry name" value="WD40/YVTN_repeat-like_dom_sf"/>
</dbReference>
<feature type="compositionally biased region" description="Polar residues" evidence="6">
    <location>
        <begin position="91"/>
        <end position="100"/>
    </location>
</feature>
<keyword evidence="7" id="KW-1185">Reference proteome</keyword>
<comment type="similarity">
    <text evidence="1">Belongs to the TCAB1 family.</text>
</comment>
<feature type="compositionally biased region" description="Polar residues" evidence="6">
    <location>
        <begin position="212"/>
        <end position="236"/>
    </location>
</feature>
<sequence length="699" mass="74390">MMDPFHESLGDRDPTGSTPDPAPSVSHSTLQASESIPGFPPHPAPSVSHSTLQASESIPEFPPHPAPSASQSTLQASESIPGFPPHPAPSVSHSTLQASESIPGFPLHPAPSVSHSTLQASESIPGFPPPHHPPQNSGNSGNSMSSGLKIPDYPKGPGPSVGDGQESGNPDIADEKSGNSAEIPESGNVAQGLPYSHDRDSETCEKMDVNNLEFQESGNAVDPGQSNSSYQESGNSEELGHRNSGYQESGNSEDLGHRNSGYQESGNSEEPGVENPGSGKSGNAEDRESGNVEDQGSMEVGDFYGEACSLSSPPRLLAHSTSEFASSPDNFLKGCLWAPDGTCFLTSSEDNTLRVYNLPLTTTTTTTLQPEQMAPALHMHEAESVYDFCWYPLMNSYDPASCVLASTSRDNPIHMWDAFTGQLRASYRAYDHLDELEAARSLCFSPDGQHLACGFPRSLRLFSTGRPGRDCEERKTSAAGGVGLAGIVSCVCYDPTGYVLACGSYGRDVALYGAREPALLGLLRGHRGGLTHLAFSPDGHTLYTGGRKDPELLSWDLRVPGEILCSFPRIVSTNQRIYFQLSRCGSLLVSGDTEGCVSAWDVVTSRGLRPPAARHSLHADCVNGVSLHPWEPLLLTSSGQRKFLEPESSSEEEEGEGGGQGGPTSDPGGRSRPLMSTRHVTRDNSVRLWLCRAPASDLP</sequence>